<protein>
    <recommendedName>
        <fullName evidence="4">RxLR effector protein</fullName>
    </recommendedName>
</protein>
<keyword evidence="3" id="KW-1185">Reference proteome</keyword>
<feature type="signal peptide" evidence="1">
    <location>
        <begin position="1"/>
        <end position="23"/>
    </location>
</feature>
<evidence type="ECO:0000313" key="2">
    <source>
        <dbReference type="EMBL" id="KAL3664452.1"/>
    </source>
</evidence>
<dbReference type="AlphaFoldDB" id="A0ABD3FDE0"/>
<evidence type="ECO:0000313" key="3">
    <source>
        <dbReference type="Proteomes" id="UP001632037"/>
    </source>
</evidence>
<name>A0ABD3FDE0_9STRA</name>
<proteinExistence type="predicted"/>
<dbReference type="EMBL" id="JBIMZQ010000024">
    <property type="protein sequence ID" value="KAL3664452.1"/>
    <property type="molecule type" value="Genomic_DNA"/>
</dbReference>
<dbReference type="Proteomes" id="UP001632037">
    <property type="component" value="Unassembled WGS sequence"/>
</dbReference>
<reference evidence="2 3" key="1">
    <citation type="submission" date="2024-09" db="EMBL/GenBank/DDBJ databases">
        <title>Genome sequencing and assembly of Phytophthora oleae, isolate VK10A, causative agent of rot of olive drupes.</title>
        <authorList>
            <person name="Conti Taguali S."/>
            <person name="Riolo M."/>
            <person name="La Spada F."/>
            <person name="Cacciola S.O."/>
            <person name="Dionisio G."/>
        </authorList>
    </citation>
    <scope>NUCLEOTIDE SEQUENCE [LARGE SCALE GENOMIC DNA]</scope>
    <source>
        <strain evidence="2 3">VK10A</strain>
    </source>
</reference>
<comment type="caution">
    <text evidence="2">The sequence shown here is derived from an EMBL/GenBank/DDBJ whole genome shotgun (WGS) entry which is preliminary data.</text>
</comment>
<evidence type="ECO:0000256" key="1">
    <source>
        <dbReference type="SAM" id="SignalP"/>
    </source>
</evidence>
<gene>
    <name evidence="2" type="ORF">V7S43_010772</name>
</gene>
<sequence length="168" mass="18934">MRISTLLIATVVAILSSSQVSRGENPSQSIAKVANFRSAGRFLRAQAQVDEERVNLKLSPESEKWLAGLAGKSSAELEKLAQAPKNVNAEELLAKVKANVEEHFMSLAKSGVTPKSMRKEYNIKEMRKTMSKSALMRDADYQEYVRFKEFWNNLPEKLRRELLSKTTS</sequence>
<keyword evidence="1" id="KW-0732">Signal</keyword>
<accession>A0ABD3FDE0</accession>
<feature type="chain" id="PRO_5044796947" description="RxLR effector protein" evidence="1">
    <location>
        <begin position="24"/>
        <end position="168"/>
    </location>
</feature>
<evidence type="ECO:0008006" key="4">
    <source>
        <dbReference type="Google" id="ProtNLM"/>
    </source>
</evidence>
<organism evidence="2 3">
    <name type="scientific">Phytophthora oleae</name>
    <dbReference type="NCBI Taxonomy" id="2107226"/>
    <lineage>
        <taxon>Eukaryota</taxon>
        <taxon>Sar</taxon>
        <taxon>Stramenopiles</taxon>
        <taxon>Oomycota</taxon>
        <taxon>Peronosporomycetes</taxon>
        <taxon>Peronosporales</taxon>
        <taxon>Peronosporaceae</taxon>
        <taxon>Phytophthora</taxon>
    </lineage>
</organism>